<organism evidence="6 7">
    <name type="scientific">Marinibactrum halimedae</name>
    <dbReference type="NCBI Taxonomy" id="1444977"/>
    <lineage>
        <taxon>Bacteria</taxon>
        <taxon>Pseudomonadati</taxon>
        <taxon>Pseudomonadota</taxon>
        <taxon>Gammaproteobacteria</taxon>
        <taxon>Cellvibrionales</taxon>
        <taxon>Cellvibrionaceae</taxon>
        <taxon>Marinibactrum</taxon>
    </lineage>
</organism>
<keyword evidence="4" id="KW-0521">NADP</keyword>
<protein>
    <recommendedName>
        <fullName evidence="8">NAD(P)/FAD-dependent oxidoreductase</fullName>
    </recommendedName>
</protein>
<name>A0AA37WP78_9GAMM</name>
<dbReference type="PRINTS" id="PR00370">
    <property type="entry name" value="FMOXYGENASE"/>
</dbReference>
<comment type="caution">
    <text evidence="6">The sequence shown here is derived from an EMBL/GenBank/DDBJ whole genome shotgun (WGS) entry which is preliminary data.</text>
</comment>
<reference evidence="6 7" key="1">
    <citation type="journal article" date="2014" name="Int. J. Syst. Evol. Microbiol.">
        <title>Complete genome sequence of Corynebacterium casei LMG S-19264T (=DSM 44701T), isolated from a smear-ripened cheese.</title>
        <authorList>
            <consortium name="US DOE Joint Genome Institute (JGI-PGF)"/>
            <person name="Walter F."/>
            <person name="Albersmeier A."/>
            <person name="Kalinowski J."/>
            <person name="Ruckert C."/>
        </authorList>
    </citation>
    <scope>NUCLEOTIDE SEQUENCE [LARGE SCALE GENOMIC DNA]</scope>
    <source>
        <strain evidence="6 7">NBRC 110095</strain>
    </source>
</reference>
<keyword evidence="2" id="KW-0285">Flavoprotein</keyword>
<dbReference type="GO" id="GO:0050660">
    <property type="term" value="F:flavin adenine dinucleotide binding"/>
    <property type="evidence" value="ECO:0007669"/>
    <property type="project" value="InterPro"/>
</dbReference>
<dbReference type="PIRSF" id="PIRSF000332">
    <property type="entry name" value="FMO"/>
    <property type="match status" value="1"/>
</dbReference>
<dbReference type="Pfam" id="PF00743">
    <property type="entry name" value="FMO-like"/>
    <property type="match status" value="1"/>
</dbReference>
<dbReference type="SUPFAM" id="SSF51905">
    <property type="entry name" value="FAD/NAD(P)-binding domain"/>
    <property type="match status" value="2"/>
</dbReference>
<evidence type="ECO:0008006" key="8">
    <source>
        <dbReference type="Google" id="ProtNLM"/>
    </source>
</evidence>
<dbReference type="Proteomes" id="UP001156870">
    <property type="component" value="Unassembled WGS sequence"/>
</dbReference>
<evidence type="ECO:0000313" key="7">
    <source>
        <dbReference type="Proteomes" id="UP001156870"/>
    </source>
</evidence>
<keyword evidence="3" id="KW-0274">FAD</keyword>
<keyword evidence="7" id="KW-1185">Reference proteome</keyword>
<accession>A0AA37WP78</accession>
<evidence type="ECO:0000256" key="4">
    <source>
        <dbReference type="ARBA" id="ARBA00022857"/>
    </source>
</evidence>
<dbReference type="InterPro" id="IPR020946">
    <property type="entry name" value="Flavin_mOase-like"/>
</dbReference>
<dbReference type="RefSeq" id="WP_232593880.1">
    <property type="nucleotide sequence ID" value="NZ_BSPD01000035.1"/>
</dbReference>
<comment type="similarity">
    <text evidence="1">Belongs to the FMO family.</text>
</comment>
<dbReference type="InterPro" id="IPR036188">
    <property type="entry name" value="FAD/NAD-bd_sf"/>
</dbReference>
<dbReference type="EMBL" id="BSPD01000035">
    <property type="protein sequence ID" value="GLS25822.1"/>
    <property type="molecule type" value="Genomic_DNA"/>
</dbReference>
<proteinExistence type="inferred from homology"/>
<dbReference type="InterPro" id="IPR000960">
    <property type="entry name" value="Flavin_mOase"/>
</dbReference>
<evidence type="ECO:0000256" key="2">
    <source>
        <dbReference type="ARBA" id="ARBA00022630"/>
    </source>
</evidence>
<evidence type="ECO:0000256" key="1">
    <source>
        <dbReference type="ARBA" id="ARBA00009183"/>
    </source>
</evidence>
<dbReference type="GO" id="GO:0004499">
    <property type="term" value="F:N,N-dimethylaniline monooxygenase activity"/>
    <property type="evidence" value="ECO:0007669"/>
    <property type="project" value="InterPro"/>
</dbReference>
<sequence>MERDMLMDDTDRIVVVGAGLSGLAALKELLEAGLNAVCYEKRLDIGGVFSEGGTYDSVELTVSNYFMAYSDLMPYGEEVRFWSRKEYKDYLDKYAEKFHLRERIIFDRTLDILEEHESGQWTAHFKNSHGVVESVTAQRVVICSGQFQKPNIPSLKGLDSFNGPVIHSSQYKNAELLKAFHNKKVLCFGMGESAADVIAEVASVAKKTILSLRRHHMFSSRYVSREKKKFGYATIDVLQSRYYHSLPAALKTDKVRKVAQDAVDHPSYEDGKPTARQLMCEHVLSAGDEPGSVVTKTERIFEAQSKYDFIVDATGVERIEGHKVTFISGKEETFDAILLCTGFRFDLPFLPERYQFKDIRDCYLQMFHPNLKETVSFVGFARPQQGGVPLMAEMQSRYLAQVLNGQKTLPEDMADQAHKDADKWRHEFYETPNVFGLVNGLRFNEHLAELIGCVPPVPNILLSPQKYFCYWFSHVWPSQYRLQGPGAREEAKQHWHKAPSATGWKQNVKSWLMMLYLRRRKGPHFDEKHRWRPILPR</sequence>
<dbReference type="Gene3D" id="3.50.50.60">
    <property type="entry name" value="FAD/NAD(P)-binding domain"/>
    <property type="match status" value="1"/>
</dbReference>
<evidence type="ECO:0000313" key="6">
    <source>
        <dbReference type="EMBL" id="GLS25822.1"/>
    </source>
</evidence>
<dbReference type="GO" id="GO:0050661">
    <property type="term" value="F:NADP binding"/>
    <property type="evidence" value="ECO:0007669"/>
    <property type="project" value="InterPro"/>
</dbReference>
<gene>
    <name evidence="6" type="ORF">GCM10007877_15360</name>
</gene>
<evidence type="ECO:0000256" key="3">
    <source>
        <dbReference type="ARBA" id="ARBA00022827"/>
    </source>
</evidence>
<dbReference type="InterPro" id="IPR050346">
    <property type="entry name" value="FMO-like"/>
</dbReference>
<dbReference type="AlphaFoldDB" id="A0AA37WP78"/>
<evidence type="ECO:0000256" key="5">
    <source>
        <dbReference type="ARBA" id="ARBA00023002"/>
    </source>
</evidence>
<keyword evidence="5" id="KW-0560">Oxidoreductase</keyword>
<dbReference type="PANTHER" id="PTHR23023">
    <property type="entry name" value="DIMETHYLANILINE MONOOXYGENASE"/>
    <property type="match status" value="1"/>
</dbReference>